<dbReference type="InterPro" id="IPR036388">
    <property type="entry name" value="WH-like_DNA-bd_sf"/>
</dbReference>
<dbReference type="Gene3D" id="1.25.40.250">
    <property type="entry name" value="ARM repeat, domain 1"/>
    <property type="match status" value="1"/>
</dbReference>
<reference evidence="6 7" key="1">
    <citation type="submission" date="2019-07" db="EMBL/GenBank/DDBJ databases">
        <title>Genomes of Cafeteria roenbergensis.</title>
        <authorList>
            <person name="Fischer M.G."/>
            <person name="Hackl T."/>
            <person name="Roman M."/>
        </authorList>
    </citation>
    <scope>NUCLEOTIDE SEQUENCE [LARGE SCALE GENOMIC DNA]</scope>
    <source>
        <strain evidence="3 7">BVI</strain>
        <strain evidence="2 9">Cflag</strain>
        <strain evidence="5 6">E4-10P</strain>
        <strain evidence="4 8">RCC970-E3</strain>
    </source>
</reference>
<proteinExistence type="predicted"/>
<dbReference type="Proteomes" id="UP000322899">
    <property type="component" value="Unassembled WGS sequence"/>
</dbReference>
<organism evidence="5 6">
    <name type="scientific">Cafeteria roenbergensis</name>
    <name type="common">Marine flagellate</name>
    <dbReference type="NCBI Taxonomy" id="33653"/>
    <lineage>
        <taxon>Eukaryota</taxon>
        <taxon>Sar</taxon>
        <taxon>Stramenopiles</taxon>
        <taxon>Bigyra</taxon>
        <taxon>Opalozoa</taxon>
        <taxon>Bicosoecida</taxon>
        <taxon>Cafeteriaceae</taxon>
        <taxon>Cafeteria</taxon>
    </lineage>
</organism>
<dbReference type="Proteomes" id="UP000325113">
    <property type="component" value="Unassembled WGS sequence"/>
</dbReference>
<dbReference type="Gene3D" id="1.10.10.10">
    <property type="entry name" value="Winged helix-like DNA-binding domain superfamily/Winged helix DNA-binding domain"/>
    <property type="match status" value="1"/>
</dbReference>
<dbReference type="AlphaFoldDB" id="A0A5A8EHE3"/>
<name>A0A5A8EHE3_CAFRO</name>
<dbReference type="InterPro" id="IPR016024">
    <property type="entry name" value="ARM-type_fold"/>
</dbReference>
<evidence type="ECO:0000313" key="8">
    <source>
        <dbReference type="Proteomes" id="UP000324907"/>
    </source>
</evidence>
<comment type="caution">
    <text evidence="5">The sequence shown here is derived from an EMBL/GenBank/DDBJ whole genome shotgun (WGS) entry which is preliminary data.</text>
</comment>
<dbReference type="GO" id="GO:0005852">
    <property type="term" value="C:eukaryotic translation initiation factor 3 complex"/>
    <property type="evidence" value="ECO:0007669"/>
    <property type="project" value="InterPro"/>
</dbReference>
<gene>
    <name evidence="5" type="ORF">FNF27_01083</name>
    <name evidence="4" type="ORF">FNF28_06272</name>
    <name evidence="3" type="ORF">FNF29_00886</name>
    <name evidence="2" type="ORF">FNF31_06553</name>
</gene>
<evidence type="ECO:0000313" key="3">
    <source>
        <dbReference type="EMBL" id="KAA0156775.1"/>
    </source>
</evidence>
<dbReference type="InterPro" id="IPR016020">
    <property type="entry name" value="Transl_init_fac_sub12_N_euk"/>
</dbReference>
<dbReference type="InterPro" id="IPR033464">
    <property type="entry name" value="CSN8_PSD8_EIF3K"/>
</dbReference>
<feature type="domain" description="CSN8/PSMD8/EIF3K" evidence="1">
    <location>
        <begin position="56"/>
        <end position="188"/>
    </location>
</feature>
<dbReference type="Pfam" id="PF10075">
    <property type="entry name" value="CSN8_PSD8_EIF3K"/>
    <property type="match status" value="1"/>
</dbReference>
<dbReference type="GO" id="GO:0003743">
    <property type="term" value="F:translation initiation factor activity"/>
    <property type="evidence" value="ECO:0007669"/>
    <property type="project" value="InterPro"/>
</dbReference>
<dbReference type="PANTHER" id="PTHR13022">
    <property type="entry name" value="EUKARYOTIC TRANSLATION INITIATION FACTOR 3 SUBUNIT 11"/>
    <property type="match status" value="1"/>
</dbReference>
<accession>A0A5A8EHE3</accession>
<dbReference type="InterPro" id="IPR009374">
    <property type="entry name" value="eIF3k"/>
</dbReference>
<evidence type="ECO:0000313" key="9">
    <source>
        <dbReference type="Proteomes" id="UP000325113"/>
    </source>
</evidence>
<evidence type="ECO:0000313" key="5">
    <source>
        <dbReference type="EMBL" id="KAA0177305.1"/>
    </source>
</evidence>
<protein>
    <recommendedName>
        <fullName evidence="1">CSN8/PSMD8/EIF3K domain-containing protein</fullName>
    </recommendedName>
</protein>
<dbReference type="EMBL" id="VLTM01000103">
    <property type="protein sequence ID" value="KAA0152856.1"/>
    <property type="molecule type" value="Genomic_DNA"/>
</dbReference>
<dbReference type="SUPFAM" id="SSF48371">
    <property type="entry name" value="ARM repeat"/>
    <property type="match status" value="1"/>
</dbReference>
<dbReference type="OrthoDB" id="337745at2759"/>
<dbReference type="EMBL" id="VLTN01000003">
    <property type="protein sequence ID" value="KAA0156775.1"/>
    <property type="molecule type" value="Genomic_DNA"/>
</dbReference>
<evidence type="ECO:0000313" key="4">
    <source>
        <dbReference type="EMBL" id="KAA0158330.1"/>
    </source>
</evidence>
<dbReference type="Proteomes" id="UP000323011">
    <property type="component" value="Unassembled WGS sequence"/>
</dbReference>
<sequence length="212" mass="22856">MAAPAATSSALPAEDAMLEPSALPELEAEVMSSNAASEAVLRAVLKQYAFSPKVVKMEVVHRALVKAMTLLPDETFMQCMYLIPDTRHEDGTVAQLNNLAELLQSGNFAQFWELAAEPELRSTLDSFATFDKSIREYVATALEITYRRCPVDVIASALNLPADAAAAFSPAWTRDGAVVAFPARAETEPRDGSLEAPIAYADVAELVKALSH</sequence>
<dbReference type="EMBL" id="VLTO01000004">
    <property type="protein sequence ID" value="KAA0177305.1"/>
    <property type="molecule type" value="Genomic_DNA"/>
</dbReference>
<dbReference type="OMA" id="GDDLCAD"/>
<evidence type="ECO:0000313" key="2">
    <source>
        <dbReference type="EMBL" id="KAA0152856.1"/>
    </source>
</evidence>
<evidence type="ECO:0000313" key="7">
    <source>
        <dbReference type="Proteomes" id="UP000323011"/>
    </source>
</evidence>
<dbReference type="Proteomes" id="UP000324907">
    <property type="component" value="Unassembled WGS sequence"/>
</dbReference>
<dbReference type="GO" id="GO:0006446">
    <property type="term" value="P:regulation of translational initiation"/>
    <property type="evidence" value="ECO:0007669"/>
    <property type="project" value="InterPro"/>
</dbReference>
<evidence type="ECO:0000313" key="6">
    <source>
        <dbReference type="Proteomes" id="UP000322899"/>
    </source>
</evidence>
<dbReference type="GO" id="GO:0043022">
    <property type="term" value="F:ribosome binding"/>
    <property type="evidence" value="ECO:0007669"/>
    <property type="project" value="InterPro"/>
</dbReference>
<dbReference type="PANTHER" id="PTHR13022:SF0">
    <property type="entry name" value="EUKARYOTIC TRANSLATION INITIATION FACTOR 3 SUBUNIT K"/>
    <property type="match status" value="1"/>
</dbReference>
<dbReference type="EMBL" id="VLTL01000151">
    <property type="protein sequence ID" value="KAA0158330.1"/>
    <property type="molecule type" value="Genomic_DNA"/>
</dbReference>
<keyword evidence="7" id="KW-1185">Reference proteome</keyword>
<evidence type="ECO:0000259" key="1">
    <source>
        <dbReference type="Pfam" id="PF10075"/>
    </source>
</evidence>